<protein>
    <submittedName>
        <fullName evidence="3">DUF4097 domain-containing protein</fullName>
    </submittedName>
</protein>
<dbReference type="AlphaFoldDB" id="A0A538U9C6"/>
<organism evidence="3 4">
    <name type="scientific">Eiseniibacteriota bacterium</name>
    <dbReference type="NCBI Taxonomy" id="2212470"/>
    <lineage>
        <taxon>Bacteria</taxon>
        <taxon>Candidatus Eiseniibacteriota</taxon>
    </lineage>
</organism>
<proteinExistence type="predicted"/>
<keyword evidence="1" id="KW-0732">Signal</keyword>
<feature type="chain" id="PRO_5021874171" evidence="1">
    <location>
        <begin position="20"/>
        <end position="287"/>
    </location>
</feature>
<evidence type="ECO:0000259" key="2">
    <source>
        <dbReference type="Pfam" id="PF13349"/>
    </source>
</evidence>
<evidence type="ECO:0000313" key="4">
    <source>
        <dbReference type="Proteomes" id="UP000319771"/>
    </source>
</evidence>
<name>A0A538U9C6_UNCEI</name>
<gene>
    <name evidence="3" type="ORF">E6K81_07365</name>
</gene>
<dbReference type="InterPro" id="IPR025164">
    <property type="entry name" value="Toastrack_DUF4097"/>
</dbReference>
<reference evidence="3 4" key="1">
    <citation type="journal article" date="2019" name="Nat. Microbiol.">
        <title>Mediterranean grassland soil C-N compound turnover is dependent on rainfall and depth, and is mediated by genomically divergent microorganisms.</title>
        <authorList>
            <person name="Diamond S."/>
            <person name="Andeer P.F."/>
            <person name="Li Z."/>
            <person name="Crits-Christoph A."/>
            <person name="Burstein D."/>
            <person name="Anantharaman K."/>
            <person name="Lane K.R."/>
            <person name="Thomas B.C."/>
            <person name="Pan C."/>
            <person name="Northen T.R."/>
            <person name="Banfield J.F."/>
        </authorList>
    </citation>
    <scope>NUCLEOTIDE SEQUENCE [LARGE SCALE GENOMIC DNA]</scope>
    <source>
        <strain evidence="3">WS_11</strain>
    </source>
</reference>
<feature type="domain" description="DUF4097" evidence="2">
    <location>
        <begin position="100"/>
        <end position="284"/>
    </location>
</feature>
<comment type="caution">
    <text evidence="3">The sequence shown here is derived from an EMBL/GenBank/DDBJ whole genome shotgun (WGS) entry which is preliminary data.</text>
</comment>
<dbReference type="Gene3D" id="2.160.20.120">
    <property type="match status" value="1"/>
</dbReference>
<evidence type="ECO:0000256" key="1">
    <source>
        <dbReference type="SAM" id="SignalP"/>
    </source>
</evidence>
<sequence>MRASTPLLWLSLVASTGLAASAAAETTGRWEQTYHVHHRPSVEIITNDGEVVVRTWDRPTVTVRVSTVGWPIGSGGVEVDGAQGGDEVHVQARAPRWEFSFSPRHRSLRIEVWTPEASDLDLKTGDGDVTVPAMRGRVAVRTGDGSITVDGAHGELRLSTGDGRIVGRALDGTLEAHSGDGSVNVDGRFDALTLGSGDGSITAEVMPGSRLTAGVSATTGDGRLTLRLPADLKAELDAHTGDGAIDVDLPMTVAGRVNRNHVHGSLNGGGPLVRLSSGDGSIRIEAR</sequence>
<dbReference type="Pfam" id="PF13349">
    <property type="entry name" value="DUF4097"/>
    <property type="match status" value="1"/>
</dbReference>
<evidence type="ECO:0000313" key="3">
    <source>
        <dbReference type="EMBL" id="TMQ72460.1"/>
    </source>
</evidence>
<feature type="signal peptide" evidence="1">
    <location>
        <begin position="1"/>
        <end position="19"/>
    </location>
</feature>
<dbReference type="EMBL" id="VBPB01000107">
    <property type="protein sequence ID" value="TMQ72460.1"/>
    <property type="molecule type" value="Genomic_DNA"/>
</dbReference>
<dbReference type="Proteomes" id="UP000319771">
    <property type="component" value="Unassembled WGS sequence"/>
</dbReference>
<accession>A0A538U9C6</accession>